<accession>H5Y4L6</accession>
<dbReference type="OrthoDB" id="1676884at2"/>
<sequence>MKIASSDVAMSSQHSYSEATVSFESLKLWSNQGGTLSQINSAKLEVDTVELSEEAKYLQMSGENSVSKSSNESDSLFQLSESDKRKIELIQMLFKSLTGKKLKLVVPDNIQAPKTIAVQQLQQPQSAGWGLIYNRSTTHYEAESTSFNAQASIKTEDGREINLNLQLNLSREFISRNNLSIRAGEALIDPLVINYGSASASVTREKYEFDIDADGTLDQISFAGPGSGFLALDLNNDGIINDGRELFGPNSGDGFSDLAKYDLDKNGWIDENDAIYEKLRIWIKDAQGNDLLLALGEKGIGAIYLGNVNTSFALKNSNNELNAQIQKTGLFLKEDGSAGTIQHVDLSV</sequence>
<evidence type="ECO:0000313" key="2">
    <source>
        <dbReference type="Proteomes" id="UP000005104"/>
    </source>
</evidence>
<keyword evidence="2" id="KW-1185">Reference proteome</keyword>
<name>H5Y4L6_9FIRM</name>
<dbReference type="Proteomes" id="UP000005104">
    <property type="component" value="Chromosome"/>
</dbReference>
<reference evidence="1 2" key="1">
    <citation type="submission" date="2011-11" db="EMBL/GenBank/DDBJ databases">
        <title>The Noncontiguous Finished genome of Desulfosporosinus youngiae DSM 17734.</title>
        <authorList>
            <consortium name="US DOE Joint Genome Institute (JGI-PGF)"/>
            <person name="Lucas S."/>
            <person name="Han J."/>
            <person name="Lapidus A."/>
            <person name="Cheng J.-F."/>
            <person name="Goodwin L."/>
            <person name="Pitluck S."/>
            <person name="Peters L."/>
            <person name="Ovchinnikova G."/>
            <person name="Lu M."/>
            <person name="Land M.L."/>
            <person name="Hauser L."/>
            <person name="Pester M."/>
            <person name="Spring S."/>
            <person name="Ollivier B."/>
            <person name="Rattei T."/>
            <person name="Klenk H.-P."/>
            <person name="Wagner M."/>
            <person name="Loy A."/>
            <person name="Woyke T.J."/>
        </authorList>
    </citation>
    <scope>NUCLEOTIDE SEQUENCE [LARGE SCALE GENOMIC DNA]</scope>
    <source>
        <strain evidence="1 2">DSM 17734</strain>
    </source>
</reference>
<evidence type="ECO:0008006" key="3">
    <source>
        <dbReference type="Google" id="ProtNLM"/>
    </source>
</evidence>
<protein>
    <recommendedName>
        <fullName evidence="3">VCBS repeat-containing protein</fullName>
    </recommendedName>
</protein>
<dbReference type="RefSeq" id="WP_007783423.1">
    <property type="nucleotide sequence ID" value="NZ_CM001441.1"/>
</dbReference>
<dbReference type="eggNOG" id="COG2931">
    <property type="taxonomic scope" value="Bacteria"/>
</dbReference>
<organism evidence="1 2">
    <name type="scientific">Desulfosporosinus youngiae DSM 17734</name>
    <dbReference type="NCBI Taxonomy" id="768710"/>
    <lineage>
        <taxon>Bacteria</taxon>
        <taxon>Bacillati</taxon>
        <taxon>Bacillota</taxon>
        <taxon>Clostridia</taxon>
        <taxon>Eubacteriales</taxon>
        <taxon>Desulfitobacteriaceae</taxon>
        <taxon>Desulfosporosinus</taxon>
    </lineage>
</organism>
<proteinExistence type="predicted"/>
<dbReference type="EMBL" id="CM001441">
    <property type="protein sequence ID" value="EHQ89614.1"/>
    <property type="molecule type" value="Genomic_DNA"/>
</dbReference>
<dbReference type="HOGENOM" id="CLU_047227_0_0_9"/>
<dbReference type="STRING" id="768710.DesyoDRAFT_2548"/>
<dbReference type="PANTHER" id="PTHR39431:SF1">
    <property type="entry name" value="FRPA_C-RELATED PROTEIN"/>
    <property type="match status" value="1"/>
</dbReference>
<evidence type="ECO:0000313" key="1">
    <source>
        <dbReference type="EMBL" id="EHQ89614.1"/>
    </source>
</evidence>
<dbReference type="AlphaFoldDB" id="H5Y4L6"/>
<dbReference type="PANTHER" id="PTHR39431">
    <property type="entry name" value="FRPA/C-RELATED PROTEIN"/>
    <property type="match status" value="1"/>
</dbReference>
<gene>
    <name evidence="1" type="ORF">DesyoDRAFT_2548</name>
</gene>